<feature type="chain" id="PRO_5003035827" description="DUF1553 domain-containing protein" evidence="1">
    <location>
        <begin position="27"/>
        <end position="532"/>
    </location>
</feature>
<feature type="domain" description="DUF1553" evidence="3">
    <location>
        <begin position="281"/>
        <end position="400"/>
    </location>
</feature>
<protein>
    <recommendedName>
        <fullName evidence="6">DUF1553 domain-containing protein</fullName>
    </recommendedName>
</protein>
<dbReference type="eggNOG" id="COG5492">
    <property type="taxonomic scope" value="Bacteria"/>
</dbReference>
<dbReference type="AlphaFoldDB" id="D2QWZ7"/>
<accession>D2QWZ7</accession>
<dbReference type="Pfam" id="PF07583">
    <property type="entry name" value="PSCyt2"/>
    <property type="match status" value="1"/>
</dbReference>
<evidence type="ECO:0008006" key="6">
    <source>
        <dbReference type="Google" id="ProtNLM"/>
    </source>
</evidence>
<dbReference type="InterPro" id="IPR022655">
    <property type="entry name" value="DUF1553"/>
</dbReference>
<dbReference type="KEGG" id="psl:Psta_1426"/>
<name>D2QWZ7_PIRSD</name>
<dbReference type="PANTHER" id="PTHR35889">
    <property type="entry name" value="CYCLOINULO-OLIGOSACCHARIDE FRUCTANOTRANSFERASE-RELATED"/>
    <property type="match status" value="1"/>
</dbReference>
<evidence type="ECO:0000256" key="1">
    <source>
        <dbReference type="SAM" id="SignalP"/>
    </source>
</evidence>
<dbReference type="Proteomes" id="UP000001887">
    <property type="component" value="Chromosome"/>
</dbReference>
<evidence type="ECO:0000259" key="2">
    <source>
        <dbReference type="Pfam" id="PF07583"/>
    </source>
</evidence>
<dbReference type="InterPro" id="IPR011444">
    <property type="entry name" value="DUF1549"/>
</dbReference>
<dbReference type="HOGENOM" id="CLU_005632_2_0_0"/>
<reference evidence="4 5" key="1">
    <citation type="journal article" date="2009" name="Stand. Genomic Sci.">
        <title>Complete genome sequence of Pirellula staleyi type strain (ATCC 27377).</title>
        <authorList>
            <person name="Clum A."/>
            <person name="Tindall B.J."/>
            <person name="Sikorski J."/>
            <person name="Ivanova N."/>
            <person name="Mavrommatis K."/>
            <person name="Lucas S."/>
            <person name="Glavina del Rio T."/>
            <person name="Nolan M."/>
            <person name="Chen F."/>
            <person name="Tice H."/>
            <person name="Pitluck S."/>
            <person name="Cheng J.F."/>
            <person name="Chertkov O."/>
            <person name="Brettin T."/>
            <person name="Han C."/>
            <person name="Detter J.C."/>
            <person name="Kuske C."/>
            <person name="Bruce D."/>
            <person name="Goodwin L."/>
            <person name="Ovchinikova G."/>
            <person name="Pati A."/>
            <person name="Mikhailova N."/>
            <person name="Chen A."/>
            <person name="Palaniappan K."/>
            <person name="Land M."/>
            <person name="Hauser L."/>
            <person name="Chang Y.J."/>
            <person name="Jeffries C.D."/>
            <person name="Chain P."/>
            <person name="Rohde M."/>
            <person name="Goker M."/>
            <person name="Bristow J."/>
            <person name="Eisen J.A."/>
            <person name="Markowitz V."/>
            <person name="Hugenholtz P."/>
            <person name="Kyrpides N.C."/>
            <person name="Klenk H.P."/>
            <person name="Lapidus A."/>
        </authorList>
    </citation>
    <scope>NUCLEOTIDE SEQUENCE [LARGE SCALE GENOMIC DNA]</scope>
    <source>
        <strain evidence="5">ATCC 27377 / DSM 6068 / ICPB 4128</strain>
    </source>
</reference>
<keyword evidence="1" id="KW-0732">Signal</keyword>
<dbReference type="EMBL" id="CP001848">
    <property type="protein sequence ID" value="ADB16101.1"/>
    <property type="molecule type" value="Genomic_DNA"/>
</dbReference>
<proteinExistence type="predicted"/>
<evidence type="ECO:0000313" key="5">
    <source>
        <dbReference type="Proteomes" id="UP000001887"/>
    </source>
</evidence>
<feature type="signal peptide" evidence="1">
    <location>
        <begin position="1"/>
        <end position="26"/>
    </location>
</feature>
<organism evidence="4 5">
    <name type="scientific">Pirellula staleyi (strain ATCC 27377 / DSM 6068 / ICPB 4128)</name>
    <name type="common">Pirella staleyi</name>
    <dbReference type="NCBI Taxonomy" id="530564"/>
    <lineage>
        <taxon>Bacteria</taxon>
        <taxon>Pseudomonadati</taxon>
        <taxon>Planctomycetota</taxon>
        <taxon>Planctomycetia</taxon>
        <taxon>Pirellulales</taxon>
        <taxon>Pirellulaceae</taxon>
        <taxon>Pirellula</taxon>
    </lineage>
</organism>
<evidence type="ECO:0000259" key="3">
    <source>
        <dbReference type="Pfam" id="PF07587"/>
    </source>
</evidence>
<dbReference type="Pfam" id="PF07587">
    <property type="entry name" value="PSD1"/>
    <property type="match status" value="1"/>
</dbReference>
<dbReference type="PANTHER" id="PTHR35889:SF3">
    <property type="entry name" value="F-BOX DOMAIN-CONTAINING PROTEIN"/>
    <property type="match status" value="1"/>
</dbReference>
<sequence length="532" mass="59428" precursor="true">MLTTILRYRSLLLALALLWSAAGRSAQGEDSAPIDESLARRAKMVARIDELVEARLAAEKISPARRSSDGEFFRRVHLDLVGTLPRVADVRAFLASTDENKRHQVIDALVGSPLYATHQANQWRALMIPGGINLEEAQSVVGVQNWLRSRMAENLRYDNLVSELLVATSGDDQGPALYYTSLQLAPEKLAASTARIFLGIQMECAECHDHPFDTWKQTDFWGYAAFFAQLRRPEVDMPVAVQRQELVDVESGEVKLPNSETVVPPKFPGGSAPADDELGTRRMKLAIWMASRDNPYLARAATNRVWAQLFGRGLVEPADDLSPRNPPSHPELMDELTHYFVESGFDLAELFRTITRTRAYQRSSQWELPGDPPADELLARMNVRQLSAEQLFDAMSRVISRRNNGTNPFTGGTSELLDPQRMAFVAKMKSVGKNALEYESGVLQALTMMNGVDTQLVTGNDSPLLRGIELPLLADEARLDTIFLATLCREPSEEERAEYLKIVSQTSPSDRRQAWSDVLWSLMNSAEFTLNH</sequence>
<gene>
    <name evidence="4" type="ordered locus">Psta_1426</name>
</gene>
<dbReference type="STRING" id="530564.Psta_1426"/>
<evidence type="ECO:0000313" key="4">
    <source>
        <dbReference type="EMBL" id="ADB16101.1"/>
    </source>
</evidence>
<feature type="domain" description="DUF1549" evidence="2">
    <location>
        <begin position="47"/>
        <end position="231"/>
    </location>
</feature>
<keyword evidence="5" id="KW-1185">Reference proteome</keyword>
<dbReference type="OrthoDB" id="289126at2"/>